<proteinExistence type="predicted"/>
<dbReference type="PANTHER" id="PTHR36180:SF1">
    <property type="entry name" value="ANTA_ANTB ANTIREPRESSOR DOMAIN-CONTAINING PROTEIN"/>
    <property type="match status" value="1"/>
</dbReference>
<protein>
    <recommendedName>
        <fullName evidence="5">Phage anti-repressor protein</fullName>
    </recommendedName>
</protein>
<dbReference type="AlphaFoldDB" id="A0A0R1TRI5"/>
<dbReference type="InterPro" id="IPR018878">
    <property type="entry name" value="ORF6C_dom"/>
</dbReference>
<dbReference type="eggNOG" id="COG3561">
    <property type="taxonomic scope" value="Bacteria"/>
</dbReference>
<keyword evidence="4" id="KW-1185">Reference proteome</keyword>
<name>A0A0R1TRI5_9LACO</name>
<feature type="domain" description="ORF6C" evidence="2">
    <location>
        <begin position="120"/>
        <end position="228"/>
    </location>
</feature>
<dbReference type="OrthoDB" id="9812611at2"/>
<feature type="domain" description="AntA/AntB antirepressor" evidence="1">
    <location>
        <begin position="17"/>
        <end position="88"/>
    </location>
</feature>
<evidence type="ECO:0008006" key="5">
    <source>
        <dbReference type="Google" id="ProtNLM"/>
    </source>
</evidence>
<evidence type="ECO:0000313" key="4">
    <source>
        <dbReference type="Proteomes" id="UP000051324"/>
    </source>
</evidence>
<dbReference type="PANTHER" id="PTHR36180">
    <property type="entry name" value="DNA-BINDING PROTEIN-RELATED-RELATED"/>
    <property type="match status" value="1"/>
</dbReference>
<dbReference type="STRING" id="1423724.FC32_GL001304"/>
<dbReference type="PROSITE" id="PS50096">
    <property type="entry name" value="IQ"/>
    <property type="match status" value="1"/>
</dbReference>
<evidence type="ECO:0000313" key="3">
    <source>
        <dbReference type="EMBL" id="KRL84028.1"/>
    </source>
</evidence>
<gene>
    <name evidence="3" type="ORF">FC32_GL001304</name>
</gene>
<dbReference type="Pfam" id="PF10552">
    <property type="entry name" value="ORF6C"/>
    <property type="match status" value="1"/>
</dbReference>
<dbReference type="InterPro" id="IPR013557">
    <property type="entry name" value="AntA/B_antirep"/>
</dbReference>
<sequence>MDELVPVQKQKDGSVVVSGRDLHDFLDVKTKYADWFKRMSEYGFDENIDFAVFLKNEKDDTAFGGYRKITDHAMTLDMAKEISMIQRTERGKQARQYFIEIEKRYKNQQSQLPTSPTEMLKLAINSTLETADKVEALNTRMDEFEQNAPIDPGEYNYLSKRISSEVQNYVVSHHMILNQKQRSQLYKDVNRGVKEVTGVKTRSQLRKKDFDVVDRYLMNWTPSPATLMIIDQLRDEAKEQERLF</sequence>
<evidence type="ECO:0000259" key="2">
    <source>
        <dbReference type="Pfam" id="PF10552"/>
    </source>
</evidence>
<dbReference type="Proteomes" id="UP000051324">
    <property type="component" value="Unassembled WGS sequence"/>
</dbReference>
<evidence type="ECO:0000259" key="1">
    <source>
        <dbReference type="Pfam" id="PF08346"/>
    </source>
</evidence>
<organism evidence="3 4">
    <name type="scientific">Ligilactobacillus apodemi DSM 16634 = JCM 16172</name>
    <dbReference type="NCBI Taxonomy" id="1423724"/>
    <lineage>
        <taxon>Bacteria</taxon>
        <taxon>Bacillati</taxon>
        <taxon>Bacillota</taxon>
        <taxon>Bacilli</taxon>
        <taxon>Lactobacillales</taxon>
        <taxon>Lactobacillaceae</taxon>
        <taxon>Ligilactobacillus</taxon>
    </lineage>
</organism>
<dbReference type="PATRIC" id="fig|1423724.4.peg.1363"/>
<accession>A0A0R1TRI5</accession>
<dbReference type="RefSeq" id="WP_025087490.1">
    <property type="nucleotide sequence ID" value="NZ_AZFT01000053.1"/>
</dbReference>
<dbReference type="Pfam" id="PF08346">
    <property type="entry name" value="AntA"/>
    <property type="match status" value="1"/>
</dbReference>
<comment type="caution">
    <text evidence="3">The sequence shown here is derived from an EMBL/GenBank/DDBJ whole genome shotgun (WGS) entry which is preliminary data.</text>
</comment>
<reference evidence="3 4" key="1">
    <citation type="journal article" date="2015" name="Genome Announc.">
        <title>Expanding the biotechnology potential of lactobacilli through comparative genomics of 213 strains and associated genera.</title>
        <authorList>
            <person name="Sun Z."/>
            <person name="Harris H.M."/>
            <person name="McCann A."/>
            <person name="Guo C."/>
            <person name="Argimon S."/>
            <person name="Zhang W."/>
            <person name="Yang X."/>
            <person name="Jeffery I.B."/>
            <person name="Cooney J.C."/>
            <person name="Kagawa T.F."/>
            <person name="Liu W."/>
            <person name="Song Y."/>
            <person name="Salvetti E."/>
            <person name="Wrobel A."/>
            <person name="Rasinkangas P."/>
            <person name="Parkhill J."/>
            <person name="Rea M.C."/>
            <person name="O'Sullivan O."/>
            <person name="Ritari J."/>
            <person name="Douillard F.P."/>
            <person name="Paul Ross R."/>
            <person name="Yang R."/>
            <person name="Briner A.E."/>
            <person name="Felis G.E."/>
            <person name="de Vos W.M."/>
            <person name="Barrangou R."/>
            <person name="Klaenhammer T.R."/>
            <person name="Caufield P.W."/>
            <person name="Cui Y."/>
            <person name="Zhang H."/>
            <person name="O'Toole P.W."/>
        </authorList>
    </citation>
    <scope>NUCLEOTIDE SEQUENCE [LARGE SCALE GENOMIC DNA]</scope>
    <source>
        <strain evidence="3 4">DSM 16634</strain>
    </source>
</reference>
<dbReference type="EMBL" id="AZFT01000053">
    <property type="protein sequence ID" value="KRL84028.1"/>
    <property type="molecule type" value="Genomic_DNA"/>
</dbReference>